<dbReference type="Gene3D" id="3.40.109.10">
    <property type="entry name" value="NADH Oxidase"/>
    <property type="match status" value="1"/>
</dbReference>
<keyword evidence="8" id="KW-1185">Reference proteome</keyword>
<evidence type="ECO:0000256" key="2">
    <source>
        <dbReference type="ARBA" id="ARBA00007118"/>
    </source>
</evidence>
<evidence type="ECO:0000259" key="6">
    <source>
        <dbReference type="Pfam" id="PF00881"/>
    </source>
</evidence>
<evidence type="ECO:0000313" key="8">
    <source>
        <dbReference type="Proteomes" id="UP000198362"/>
    </source>
</evidence>
<comment type="similarity">
    <text evidence="2">Belongs to the nitroreductase family.</text>
</comment>
<keyword evidence="4" id="KW-0288">FMN</keyword>
<keyword evidence="3" id="KW-0285">Flavoprotein</keyword>
<dbReference type="InterPro" id="IPR000415">
    <property type="entry name" value="Nitroreductase-like"/>
</dbReference>
<comment type="cofactor">
    <cofactor evidence="1">
        <name>FMN</name>
        <dbReference type="ChEBI" id="CHEBI:58210"/>
    </cofactor>
</comment>
<dbReference type="InterPro" id="IPR029479">
    <property type="entry name" value="Nitroreductase"/>
</dbReference>
<name>A0A239H2Y1_9ACTN</name>
<sequence length="188" mass="20825">MPRLGHLRATGEIEWVPMETWDAIRARRNVRAYTAEPVTDEQLTRIAEAGWRAPSASNRQHWDFVLVTDRQQLAELGTVWHAAGHVASGAAAIALVLPVPVDERQRLLDQYDLGQATYAMMLAATDLGIGTGHSSVGDHARARAILGVPETHEVTYLLGVGHPADRPLRPIKRPNRRPFDEVVHRGGW</sequence>
<dbReference type="PANTHER" id="PTHR43673">
    <property type="entry name" value="NAD(P)H NITROREDUCTASE YDGI-RELATED"/>
    <property type="match status" value="1"/>
</dbReference>
<dbReference type="Proteomes" id="UP000198362">
    <property type="component" value="Unassembled WGS sequence"/>
</dbReference>
<gene>
    <name evidence="7" type="ORF">SAMN05421812_101665</name>
</gene>
<keyword evidence="5" id="KW-0560">Oxidoreductase</keyword>
<dbReference type="SUPFAM" id="SSF55469">
    <property type="entry name" value="FMN-dependent nitroreductase-like"/>
    <property type="match status" value="1"/>
</dbReference>
<evidence type="ECO:0000256" key="3">
    <source>
        <dbReference type="ARBA" id="ARBA00022630"/>
    </source>
</evidence>
<dbReference type="PANTHER" id="PTHR43673:SF2">
    <property type="entry name" value="NITROREDUCTASE"/>
    <property type="match status" value="1"/>
</dbReference>
<evidence type="ECO:0000256" key="5">
    <source>
        <dbReference type="ARBA" id="ARBA00023002"/>
    </source>
</evidence>
<protein>
    <submittedName>
        <fullName evidence="7">Nitroreductase</fullName>
    </submittedName>
</protein>
<feature type="domain" description="Nitroreductase" evidence="6">
    <location>
        <begin position="102"/>
        <end position="162"/>
    </location>
</feature>
<dbReference type="CDD" id="cd02062">
    <property type="entry name" value="Nitro_FMN_reductase"/>
    <property type="match status" value="1"/>
</dbReference>
<organism evidence="7 8">
    <name type="scientific">Asanoa hainanensis</name>
    <dbReference type="NCBI Taxonomy" id="560556"/>
    <lineage>
        <taxon>Bacteria</taxon>
        <taxon>Bacillati</taxon>
        <taxon>Actinomycetota</taxon>
        <taxon>Actinomycetes</taxon>
        <taxon>Micromonosporales</taxon>
        <taxon>Micromonosporaceae</taxon>
        <taxon>Asanoa</taxon>
    </lineage>
</organism>
<accession>A0A239H2Y1</accession>
<dbReference type="GO" id="GO:0016491">
    <property type="term" value="F:oxidoreductase activity"/>
    <property type="evidence" value="ECO:0007669"/>
    <property type="project" value="UniProtKB-KW"/>
</dbReference>
<evidence type="ECO:0000313" key="7">
    <source>
        <dbReference type="EMBL" id="SNS75541.1"/>
    </source>
</evidence>
<dbReference type="EMBL" id="FZPH01000001">
    <property type="protein sequence ID" value="SNS75541.1"/>
    <property type="molecule type" value="Genomic_DNA"/>
</dbReference>
<evidence type="ECO:0000256" key="4">
    <source>
        <dbReference type="ARBA" id="ARBA00022643"/>
    </source>
</evidence>
<evidence type="ECO:0000256" key="1">
    <source>
        <dbReference type="ARBA" id="ARBA00001917"/>
    </source>
</evidence>
<proteinExistence type="inferred from homology"/>
<dbReference type="AlphaFoldDB" id="A0A239H2Y1"/>
<dbReference type="Pfam" id="PF00881">
    <property type="entry name" value="Nitroreductase"/>
    <property type="match status" value="2"/>
</dbReference>
<reference evidence="7 8" key="1">
    <citation type="submission" date="2017-06" db="EMBL/GenBank/DDBJ databases">
        <authorList>
            <person name="Kim H.J."/>
            <person name="Triplett B.A."/>
        </authorList>
    </citation>
    <scope>NUCLEOTIDE SEQUENCE [LARGE SCALE GENOMIC DNA]</scope>
    <source>
        <strain evidence="7 8">CGMCC 4.5593</strain>
    </source>
</reference>
<feature type="domain" description="Nitroreductase" evidence="6">
    <location>
        <begin position="24"/>
        <end position="79"/>
    </location>
</feature>